<accession>A0ABW1WC03</accession>
<dbReference type="Pfam" id="PF00528">
    <property type="entry name" value="BPD_transp_1"/>
    <property type="match status" value="1"/>
</dbReference>
<keyword evidence="6 7" id="KW-0472">Membrane</keyword>
<feature type="transmembrane region" description="Helical" evidence="7">
    <location>
        <begin position="12"/>
        <end position="30"/>
    </location>
</feature>
<dbReference type="RefSeq" id="WP_253052441.1">
    <property type="nucleotide sequence ID" value="NZ_JAMXWN010000002.1"/>
</dbReference>
<protein>
    <submittedName>
        <fullName evidence="9">ABC transporter permease</fullName>
    </submittedName>
</protein>
<dbReference type="PANTHER" id="PTHR43163">
    <property type="entry name" value="DIPEPTIDE TRANSPORT SYSTEM PERMEASE PROTEIN DPPB-RELATED"/>
    <property type="match status" value="1"/>
</dbReference>
<evidence type="ECO:0000256" key="1">
    <source>
        <dbReference type="ARBA" id="ARBA00004651"/>
    </source>
</evidence>
<dbReference type="Pfam" id="PF19300">
    <property type="entry name" value="BPD_transp_1_N"/>
    <property type="match status" value="1"/>
</dbReference>
<dbReference type="CDD" id="cd06261">
    <property type="entry name" value="TM_PBP2"/>
    <property type="match status" value="1"/>
</dbReference>
<evidence type="ECO:0000313" key="9">
    <source>
        <dbReference type="EMBL" id="MFC6385896.1"/>
    </source>
</evidence>
<feature type="transmembrane region" description="Helical" evidence="7">
    <location>
        <begin position="99"/>
        <end position="119"/>
    </location>
</feature>
<evidence type="ECO:0000256" key="2">
    <source>
        <dbReference type="ARBA" id="ARBA00022448"/>
    </source>
</evidence>
<dbReference type="InterPro" id="IPR045621">
    <property type="entry name" value="BPD_transp_1_N"/>
</dbReference>
<evidence type="ECO:0000256" key="4">
    <source>
        <dbReference type="ARBA" id="ARBA00022692"/>
    </source>
</evidence>
<feature type="transmembrane region" description="Helical" evidence="7">
    <location>
        <begin position="174"/>
        <end position="194"/>
    </location>
</feature>
<evidence type="ECO:0000256" key="7">
    <source>
        <dbReference type="RuleBase" id="RU363032"/>
    </source>
</evidence>
<keyword evidence="5 7" id="KW-1133">Transmembrane helix</keyword>
<evidence type="ECO:0000256" key="6">
    <source>
        <dbReference type="ARBA" id="ARBA00023136"/>
    </source>
</evidence>
<evidence type="ECO:0000256" key="5">
    <source>
        <dbReference type="ARBA" id="ARBA00022989"/>
    </source>
</evidence>
<name>A0ABW1WC03_9BACL</name>
<feature type="transmembrane region" description="Helical" evidence="7">
    <location>
        <begin position="131"/>
        <end position="162"/>
    </location>
</feature>
<feature type="transmembrane region" description="Helical" evidence="7">
    <location>
        <begin position="279"/>
        <end position="300"/>
    </location>
</feature>
<dbReference type="SUPFAM" id="SSF161098">
    <property type="entry name" value="MetI-like"/>
    <property type="match status" value="1"/>
</dbReference>
<keyword evidence="10" id="KW-1185">Reference proteome</keyword>
<evidence type="ECO:0000313" key="10">
    <source>
        <dbReference type="Proteomes" id="UP001596267"/>
    </source>
</evidence>
<dbReference type="Gene3D" id="1.10.3720.10">
    <property type="entry name" value="MetI-like"/>
    <property type="match status" value="1"/>
</dbReference>
<evidence type="ECO:0000256" key="3">
    <source>
        <dbReference type="ARBA" id="ARBA00022475"/>
    </source>
</evidence>
<reference evidence="10" key="1">
    <citation type="journal article" date="2019" name="Int. J. Syst. Evol. Microbiol.">
        <title>The Global Catalogue of Microorganisms (GCM) 10K type strain sequencing project: providing services to taxonomists for standard genome sequencing and annotation.</title>
        <authorList>
            <consortium name="The Broad Institute Genomics Platform"/>
            <consortium name="The Broad Institute Genome Sequencing Center for Infectious Disease"/>
            <person name="Wu L."/>
            <person name="Ma J."/>
        </authorList>
    </citation>
    <scope>NUCLEOTIDE SEQUENCE [LARGE SCALE GENOMIC DNA]</scope>
    <source>
        <strain evidence="10">CCUG 42001</strain>
    </source>
</reference>
<comment type="caution">
    <text evidence="9">The sequence shown here is derived from an EMBL/GenBank/DDBJ whole genome shotgun (WGS) entry which is preliminary data.</text>
</comment>
<dbReference type="Proteomes" id="UP001596267">
    <property type="component" value="Unassembled WGS sequence"/>
</dbReference>
<dbReference type="InterPro" id="IPR000515">
    <property type="entry name" value="MetI-like"/>
</dbReference>
<dbReference type="PANTHER" id="PTHR43163:SF6">
    <property type="entry name" value="DIPEPTIDE TRANSPORT SYSTEM PERMEASE PROTEIN DPPB-RELATED"/>
    <property type="match status" value="1"/>
</dbReference>
<dbReference type="EMBL" id="JBHSTQ010000003">
    <property type="protein sequence ID" value="MFC6385896.1"/>
    <property type="molecule type" value="Genomic_DNA"/>
</dbReference>
<keyword evidence="4 7" id="KW-0812">Transmembrane</keyword>
<comment type="subcellular location">
    <subcellularLocation>
        <location evidence="1 7">Cell membrane</location>
        <topology evidence="1 7">Multi-pass membrane protein</topology>
    </subcellularLocation>
</comment>
<dbReference type="PROSITE" id="PS50928">
    <property type="entry name" value="ABC_TM1"/>
    <property type="match status" value="1"/>
</dbReference>
<keyword evidence="2 7" id="KW-0813">Transport</keyword>
<comment type="similarity">
    <text evidence="7">Belongs to the binding-protein-dependent transport system permease family.</text>
</comment>
<sequence>MLKFIIKRLINLIPTLFIVAAIVFIITRMIPGDPASVLLGPQASASDVHRLREQLGLNDSVFVQFIKYLNDLIHFNLGQSFAYKQPVLTLILERFPNTLILTFCAFFIALLVSIPAGVIAATRKGSWMDYLFTVTSLFGISIPVFWLGLMLVLLFSVTLGWLPATGMASSGDGALAFITHLILPSVTLSTIPMANFSRITRASMLEVMNQDYITAAKAKGVSHFFVVMKHGFKNALTPILTVAGMEVSSLLGGAVLTETIFSWPGMGQLIVEAINKRDYIVVQGSVIFLAVLYVLINLAVDILYKVVNPKISYDTKGGK</sequence>
<evidence type="ECO:0000259" key="8">
    <source>
        <dbReference type="PROSITE" id="PS50928"/>
    </source>
</evidence>
<dbReference type="InterPro" id="IPR035906">
    <property type="entry name" value="MetI-like_sf"/>
</dbReference>
<proteinExistence type="inferred from homology"/>
<organism evidence="9 10">
    <name type="scientific">Sporolactobacillus kofuensis</name>
    <dbReference type="NCBI Taxonomy" id="269672"/>
    <lineage>
        <taxon>Bacteria</taxon>
        <taxon>Bacillati</taxon>
        <taxon>Bacillota</taxon>
        <taxon>Bacilli</taxon>
        <taxon>Bacillales</taxon>
        <taxon>Sporolactobacillaceae</taxon>
        <taxon>Sporolactobacillus</taxon>
    </lineage>
</organism>
<feature type="domain" description="ABC transmembrane type-1" evidence="8">
    <location>
        <begin position="95"/>
        <end position="304"/>
    </location>
</feature>
<gene>
    <name evidence="9" type="ORF">ACFP7A_04710</name>
</gene>
<keyword evidence="3" id="KW-1003">Cell membrane</keyword>